<evidence type="ECO:0000313" key="3">
    <source>
        <dbReference type="EMBL" id="ATQ77535.1"/>
    </source>
</evidence>
<dbReference type="Proteomes" id="UP000229897">
    <property type="component" value="Chromosome"/>
</dbReference>
<accession>A0A2D2DRC7</accession>
<dbReference type="PANTHER" id="PTHR11695:SF294">
    <property type="entry name" value="RETICULON-4-INTERACTING PROTEIN 1, MITOCHONDRIAL"/>
    <property type="match status" value="1"/>
</dbReference>
<organism evidence="3 4">
    <name type="scientific">Massilia violaceinigra</name>
    <dbReference type="NCBI Taxonomy" id="2045208"/>
    <lineage>
        <taxon>Bacteria</taxon>
        <taxon>Pseudomonadati</taxon>
        <taxon>Pseudomonadota</taxon>
        <taxon>Betaproteobacteria</taxon>
        <taxon>Burkholderiales</taxon>
        <taxon>Oxalobacteraceae</taxon>
        <taxon>Telluria group</taxon>
        <taxon>Massilia</taxon>
    </lineage>
</organism>
<dbReference type="InterPro" id="IPR011032">
    <property type="entry name" value="GroES-like_sf"/>
</dbReference>
<reference evidence="3" key="1">
    <citation type="submission" date="2017-10" db="EMBL/GenBank/DDBJ databases">
        <title>Massilia psychrophilum sp. nov., a novel purple-pigmented bacterium isolated from Tianshan glacier, Xinjiang Municipality, China.</title>
        <authorList>
            <person name="Wang H."/>
        </authorList>
    </citation>
    <scope>NUCLEOTIDE SEQUENCE [LARGE SCALE GENOMIC DNA]</scope>
    <source>
        <strain evidence="3">B2</strain>
    </source>
</reference>
<proteinExistence type="predicted"/>
<dbReference type="GO" id="GO:0008270">
    <property type="term" value="F:zinc ion binding"/>
    <property type="evidence" value="ECO:0007669"/>
    <property type="project" value="InterPro"/>
</dbReference>
<dbReference type="Gene3D" id="3.40.50.720">
    <property type="entry name" value="NAD(P)-binding Rossmann-like Domain"/>
    <property type="match status" value="1"/>
</dbReference>
<dbReference type="Pfam" id="PF13602">
    <property type="entry name" value="ADH_zinc_N_2"/>
    <property type="match status" value="1"/>
</dbReference>
<protein>
    <submittedName>
        <fullName evidence="3">Alcohol dehydrogenase</fullName>
    </submittedName>
</protein>
<feature type="domain" description="Enoyl reductase (ER)" evidence="2">
    <location>
        <begin position="11"/>
        <end position="304"/>
    </location>
</feature>
<gene>
    <name evidence="3" type="ORF">CR152_25810</name>
</gene>
<dbReference type="RefSeq" id="WP_099879802.1">
    <property type="nucleotide sequence ID" value="NZ_CP024608.1"/>
</dbReference>
<evidence type="ECO:0000259" key="2">
    <source>
        <dbReference type="SMART" id="SM00829"/>
    </source>
</evidence>
<dbReference type="SMART" id="SM00829">
    <property type="entry name" value="PKS_ER"/>
    <property type="match status" value="1"/>
</dbReference>
<evidence type="ECO:0000313" key="4">
    <source>
        <dbReference type="Proteomes" id="UP000229897"/>
    </source>
</evidence>
<dbReference type="SUPFAM" id="SSF51735">
    <property type="entry name" value="NAD(P)-binding Rossmann-fold domains"/>
    <property type="match status" value="1"/>
</dbReference>
<keyword evidence="1" id="KW-0560">Oxidoreductase</keyword>
<dbReference type="InterPro" id="IPR050700">
    <property type="entry name" value="YIM1/Zinc_Alcohol_DH_Fams"/>
</dbReference>
<sequence length="308" mass="31500">MSRAVRIHGYGGADVVQVDQIDVPAPGPGEVLVKVHAAGVNALDWKIRQGYLQAAFPLPLPATLGIELAGEVMALGAGVTGLAPGDRVMGPLGGLGAYADVVAIAADKLALVPQAMDFTQAAALPVASLTAWQALRAAGPLRPGQQVLIHGAAGGVGGFAVQFAKAAGAVVVATASASSREHVLALGADRVIDRHAERFEEQVRGVDLVLDLVGGDALDRSWQVLADGGAIVSTAAPDIVGRAPAGQRGLWFMMVPHQRQLTEIAAMVVAGSVRSTIARVVAFDALAQAIEESHSGHAPGKVVVDFTR</sequence>
<dbReference type="InterPro" id="IPR002364">
    <property type="entry name" value="Quin_OxRdtase/zeta-crystal_CS"/>
</dbReference>
<dbReference type="CDD" id="cd05289">
    <property type="entry name" value="MDR_like_2"/>
    <property type="match status" value="1"/>
</dbReference>
<dbReference type="Gene3D" id="3.90.180.10">
    <property type="entry name" value="Medium-chain alcohol dehydrogenases, catalytic domain"/>
    <property type="match status" value="1"/>
</dbReference>
<dbReference type="Pfam" id="PF08240">
    <property type="entry name" value="ADH_N"/>
    <property type="match status" value="1"/>
</dbReference>
<dbReference type="SUPFAM" id="SSF50129">
    <property type="entry name" value="GroES-like"/>
    <property type="match status" value="1"/>
</dbReference>
<dbReference type="InterPro" id="IPR020843">
    <property type="entry name" value="ER"/>
</dbReference>
<dbReference type="KEGG" id="mass:CR152_25810"/>
<dbReference type="PROSITE" id="PS01162">
    <property type="entry name" value="QOR_ZETA_CRYSTAL"/>
    <property type="match status" value="1"/>
</dbReference>
<dbReference type="GO" id="GO:0016491">
    <property type="term" value="F:oxidoreductase activity"/>
    <property type="evidence" value="ECO:0007669"/>
    <property type="project" value="UniProtKB-KW"/>
</dbReference>
<dbReference type="InterPro" id="IPR036291">
    <property type="entry name" value="NAD(P)-bd_dom_sf"/>
</dbReference>
<dbReference type="OrthoDB" id="9787435at2"/>
<dbReference type="InterPro" id="IPR013154">
    <property type="entry name" value="ADH-like_N"/>
</dbReference>
<evidence type="ECO:0000256" key="1">
    <source>
        <dbReference type="ARBA" id="ARBA00023002"/>
    </source>
</evidence>
<dbReference type="EMBL" id="CP024608">
    <property type="protein sequence ID" value="ATQ77535.1"/>
    <property type="molecule type" value="Genomic_DNA"/>
</dbReference>
<dbReference type="AlphaFoldDB" id="A0A2D2DRC7"/>
<name>A0A2D2DRC7_9BURK</name>
<dbReference type="PANTHER" id="PTHR11695">
    <property type="entry name" value="ALCOHOL DEHYDROGENASE RELATED"/>
    <property type="match status" value="1"/>
</dbReference>
<keyword evidence="4" id="KW-1185">Reference proteome</keyword>